<proteinExistence type="predicted"/>
<dbReference type="STRING" id="134601.AFA91_19615"/>
<dbReference type="InterPro" id="IPR050483">
    <property type="entry name" value="CoA-transferase_III_domain"/>
</dbReference>
<dbReference type="SUPFAM" id="SSF89796">
    <property type="entry name" value="CoA-transferase family III (CaiB/BaiF)"/>
    <property type="match status" value="1"/>
</dbReference>
<dbReference type="GO" id="GO:0008410">
    <property type="term" value="F:CoA-transferase activity"/>
    <property type="evidence" value="ECO:0007669"/>
    <property type="project" value="TreeGrafter"/>
</dbReference>
<evidence type="ECO:0008006" key="4">
    <source>
        <dbReference type="Google" id="ProtNLM"/>
    </source>
</evidence>
<dbReference type="InterPro" id="IPR023606">
    <property type="entry name" value="CoA-Trfase_III_dom_1_sf"/>
</dbReference>
<dbReference type="RefSeq" id="WP_157890635.1">
    <property type="nucleotide sequence ID" value="NZ_CP012150.1"/>
</dbReference>
<evidence type="ECO:0000256" key="1">
    <source>
        <dbReference type="ARBA" id="ARBA00022679"/>
    </source>
</evidence>
<dbReference type="Proteomes" id="UP000062255">
    <property type="component" value="Chromosome"/>
</dbReference>
<dbReference type="Pfam" id="PF02515">
    <property type="entry name" value="CoA_transf_3"/>
    <property type="match status" value="1"/>
</dbReference>
<organism evidence="2 3">
    <name type="scientific">Mycolicibacterium goodii</name>
    <name type="common">Mycobacterium goodii</name>
    <dbReference type="NCBI Taxonomy" id="134601"/>
    <lineage>
        <taxon>Bacteria</taxon>
        <taxon>Bacillati</taxon>
        <taxon>Actinomycetota</taxon>
        <taxon>Actinomycetes</taxon>
        <taxon>Mycobacteriales</taxon>
        <taxon>Mycobacteriaceae</taxon>
        <taxon>Mycolicibacterium</taxon>
    </lineage>
</organism>
<accession>A0A0K0X8Q2</accession>
<gene>
    <name evidence="2" type="ORF">AFA91_19615</name>
</gene>
<dbReference type="Gene3D" id="3.40.50.10540">
    <property type="entry name" value="Crotonobetainyl-coa:carnitine coa-transferase, domain 1"/>
    <property type="match status" value="1"/>
</dbReference>
<dbReference type="AlphaFoldDB" id="A0A0K0X8Q2"/>
<keyword evidence="1" id="KW-0808">Transferase</keyword>
<dbReference type="OrthoDB" id="9797653at2"/>
<dbReference type="KEGG" id="mgo:AFA91_19615"/>
<name>A0A0K0X8Q2_MYCGD</name>
<evidence type="ECO:0000313" key="2">
    <source>
        <dbReference type="EMBL" id="AKS33732.1"/>
    </source>
</evidence>
<dbReference type="Gene3D" id="3.30.1540.10">
    <property type="entry name" value="formyl-coa transferase, domain 3"/>
    <property type="match status" value="1"/>
</dbReference>
<dbReference type="PATRIC" id="fig|134601.6.peg.4062"/>
<reference evidence="2 3" key="1">
    <citation type="submission" date="2015-07" db="EMBL/GenBank/DDBJ databases">
        <title>Complete genome sequence of Mycobacterium goodii X7B, a facultative thermophilic biodesulfurizing bacterium.</title>
        <authorList>
            <person name="Yu B."/>
            <person name="Li F."/>
            <person name="Xu P."/>
        </authorList>
    </citation>
    <scope>NUCLEOTIDE SEQUENCE [LARGE SCALE GENOMIC DNA]</scope>
    <source>
        <strain evidence="2 3">X7B</strain>
    </source>
</reference>
<dbReference type="PANTHER" id="PTHR48207:SF3">
    <property type="entry name" value="SUCCINATE--HYDROXYMETHYLGLUTARATE COA-TRANSFERASE"/>
    <property type="match status" value="1"/>
</dbReference>
<sequence>MKNNPGPLSGIRVLDAATFLAAPYAASKLSEYGAEVIKVEHPVGDHMREIGPFRGDVSLWWKVIARNRQSVTLDLSKEEGRSVFKELASKCDVVIMNYRPDALKKWGLTFEDLVKCREDIIYFHLTAYGAGPYHQRPGFARVAEAFAGLTNRTGFPDGPPVQSGYAMLGDGIAGIYGAFALMLALRQRDLTGEPQSIDLGIYEPVLAMMEDMIINYDETGARMSRLGNSSPRWSPHGLFPTKDGLFAVLACSTEKLWQQLRELMGDNALKIYDNDSNKRVAERAELEGRVAAWTMTYDLADLIQVCGEAGLAIGPIYSAAEIVEDPHIIARKSIISVDEPETGKPLRMAAPAGRFSGFEGTVRHVGPLLGEHTDAVLSELLTYSPERIEALRQQRVIK</sequence>
<dbReference type="InterPro" id="IPR044855">
    <property type="entry name" value="CoA-Trfase_III_dom3_sf"/>
</dbReference>
<dbReference type="PANTHER" id="PTHR48207">
    <property type="entry name" value="SUCCINATE--HYDROXYMETHYLGLUTARATE COA-TRANSFERASE"/>
    <property type="match status" value="1"/>
</dbReference>
<dbReference type="InterPro" id="IPR003673">
    <property type="entry name" value="CoA-Trfase_fam_III"/>
</dbReference>
<evidence type="ECO:0000313" key="3">
    <source>
        <dbReference type="Proteomes" id="UP000062255"/>
    </source>
</evidence>
<protein>
    <recommendedName>
        <fullName evidence="4">CoA transferase</fullName>
    </recommendedName>
</protein>
<dbReference type="EMBL" id="CP012150">
    <property type="protein sequence ID" value="AKS33732.1"/>
    <property type="molecule type" value="Genomic_DNA"/>
</dbReference>